<dbReference type="Proteomes" id="UP000226192">
    <property type="component" value="Unassembled WGS sequence"/>
</dbReference>
<dbReference type="OrthoDB" id="5595751at2759"/>
<dbReference type="GO" id="GO:0004852">
    <property type="term" value="F:uroporphyrinogen-III synthase activity"/>
    <property type="evidence" value="ECO:0007669"/>
    <property type="project" value="InterPro"/>
</dbReference>
<dbReference type="PANTHER" id="PTHR12390">
    <property type="entry name" value="UROPORPHYRINOGEN III SYNTHASE"/>
    <property type="match status" value="1"/>
</dbReference>
<accession>A0A2C5X6U7</accession>
<evidence type="ECO:0000313" key="2">
    <source>
        <dbReference type="EMBL" id="PHH58499.1"/>
    </source>
</evidence>
<dbReference type="SUPFAM" id="SSF69618">
    <property type="entry name" value="HemD-like"/>
    <property type="match status" value="1"/>
</dbReference>
<sequence length="292" mass="32287">MAQIVLMLKTESTPTDAYRILLSQHGRSPLFIPVLTHKPKPEGIEKLHQLLVKRSFASACPYSGLIFTSQRAVEAFASLVFQHRPPNDKAWPYLQNIPVYSVGPATTRCLEAVPQQPPLQVFGTNTGNGETLAHFILDHYNRCFRVHGPRALLFVVGQQHRDVIPRSLQNPSLPAERRIQVDQVTVYQSTVIDSLQADLGEALNQSESALTRWIVVFSPAGCDDMFRALGLLDTATGKVPAGRRAQNILIATIGPTTRAHLVNQYNYEPDVCAETPTPEGLLKGILHAEVSR</sequence>
<dbReference type="EMBL" id="NJET01000443">
    <property type="protein sequence ID" value="PHH58499.1"/>
    <property type="molecule type" value="Genomic_DNA"/>
</dbReference>
<reference evidence="2 3" key="1">
    <citation type="submission" date="2017-06" db="EMBL/GenBank/DDBJ databases">
        <title>Ant-infecting Ophiocordyceps genomes reveal a high diversity of potential behavioral manipulation genes and a possible major role for enterotoxins.</title>
        <authorList>
            <person name="De Bekker C."/>
            <person name="Evans H.C."/>
            <person name="Brachmann A."/>
            <person name="Hughes D.P."/>
        </authorList>
    </citation>
    <scope>NUCLEOTIDE SEQUENCE [LARGE SCALE GENOMIC DNA]</scope>
    <source>
        <strain evidence="2 3">Map64</strain>
    </source>
</reference>
<dbReference type="InterPro" id="IPR039793">
    <property type="entry name" value="UROS/Hem4"/>
</dbReference>
<dbReference type="GO" id="GO:0005829">
    <property type="term" value="C:cytosol"/>
    <property type="evidence" value="ECO:0007669"/>
    <property type="project" value="TreeGrafter"/>
</dbReference>
<dbReference type="FunFam" id="3.40.50.10090:FF:000011">
    <property type="entry name" value="Uroporphyrinogen-III synthase (UroS), putative"/>
    <property type="match status" value="1"/>
</dbReference>
<evidence type="ECO:0000259" key="1">
    <source>
        <dbReference type="Pfam" id="PF02602"/>
    </source>
</evidence>
<gene>
    <name evidence="2" type="ORF">CDD81_5596</name>
</gene>
<name>A0A2C5X6U7_9HYPO</name>
<dbReference type="UniPathway" id="UPA00251">
    <property type="reaction ID" value="UER00320"/>
</dbReference>
<dbReference type="GO" id="GO:0006780">
    <property type="term" value="P:uroporphyrinogen III biosynthetic process"/>
    <property type="evidence" value="ECO:0007669"/>
    <property type="project" value="InterPro"/>
</dbReference>
<dbReference type="GO" id="GO:0006782">
    <property type="term" value="P:protoporphyrinogen IX biosynthetic process"/>
    <property type="evidence" value="ECO:0007669"/>
    <property type="project" value="UniProtKB-UniPathway"/>
</dbReference>
<organism evidence="2 3">
    <name type="scientific">Ophiocordyceps australis</name>
    <dbReference type="NCBI Taxonomy" id="1399860"/>
    <lineage>
        <taxon>Eukaryota</taxon>
        <taxon>Fungi</taxon>
        <taxon>Dikarya</taxon>
        <taxon>Ascomycota</taxon>
        <taxon>Pezizomycotina</taxon>
        <taxon>Sordariomycetes</taxon>
        <taxon>Hypocreomycetidae</taxon>
        <taxon>Hypocreales</taxon>
        <taxon>Ophiocordycipitaceae</taxon>
        <taxon>Ophiocordyceps</taxon>
    </lineage>
</organism>
<comment type="caution">
    <text evidence="2">The sequence shown here is derived from an EMBL/GenBank/DDBJ whole genome shotgun (WGS) entry which is preliminary data.</text>
</comment>
<evidence type="ECO:0000313" key="3">
    <source>
        <dbReference type="Proteomes" id="UP000226192"/>
    </source>
</evidence>
<dbReference type="CDD" id="cd06578">
    <property type="entry name" value="HemD"/>
    <property type="match status" value="1"/>
</dbReference>
<dbReference type="STRING" id="1399860.A0A2C5X6U7"/>
<feature type="domain" description="Tetrapyrrole biosynthesis uroporphyrinogen III synthase" evidence="1">
    <location>
        <begin position="18"/>
        <end position="282"/>
    </location>
</feature>
<keyword evidence="3" id="KW-1185">Reference proteome</keyword>
<dbReference type="InterPro" id="IPR036108">
    <property type="entry name" value="4pyrrol_syn_uPrphyn_synt_sf"/>
</dbReference>
<dbReference type="AlphaFoldDB" id="A0A2C5X6U7"/>
<proteinExistence type="predicted"/>
<dbReference type="Pfam" id="PF02602">
    <property type="entry name" value="HEM4"/>
    <property type="match status" value="1"/>
</dbReference>
<dbReference type="InterPro" id="IPR003754">
    <property type="entry name" value="4pyrrol_synth_uPrphyn_synth"/>
</dbReference>
<dbReference type="PANTHER" id="PTHR12390:SF0">
    <property type="entry name" value="UROPORPHYRINOGEN-III SYNTHASE"/>
    <property type="match status" value="1"/>
</dbReference>
<dbReference type="Gene3D" id="3.40.50.10090">
    <property type="match status" value="2"/>
</dbReference>
<protein>
    <recommendedName>
        <fullName evidence="1">Tetrapyrrole biosynthesis uroporphyrinogen III synthase domain-containing protein</fullName>
    </recommendedName>
</protein>